<protein>
    <submittedName>
        <fullName evidence="1">Uncharacterized protein</fullName>
    </submittedName>
</protein>
<name>A0A2S7U521_9BACT</name>
<dbReference type="Proteomes" id="UP000239907">
    <property type="component" value="Unassembled WGS sequence"/>
</dbReference>
<comment type="caution">
    <text evidence="1">The sequence shown here is derived from an EMBL/GenBank/DDBJ whole genome shotgun (WGS) entry which is preliminary data.</text>
</comment>
<proteinExistence type="predicted"/>
<gene>
    <name evidence="1" type="ORF">BSZ32_13610</name>
</gene>
<sequence length="128" mass="13410">MRSAGMVSINQTIRREIGTITTDSHYTVSATIGVRAKNAKNPSTFPGYTIRLVSGDTTLAQLTSNTPPGPANSVNTVGFSWDATSLPDGIQPGDPLTIEIIPGKANGLTPGYLDLNALRISVLGQDGR</sequence>
<evidence type="ECO:0000313" key="2">
    <source>
        <dbReference type="Proteomes" id="UP000239907"/>
    </source>
</evidence>
<accession>A0A2S7U521</accession>
<dbReference type="EMBL" id="MQWA01000001">
    <property type="protein sequence ID" value="PQJ29422.1"/>
    <property type="molecule type" value="Genomic_DNA"/>
</dbReference>
<evidence type="ECO:0000313" key="1">
    <source>
        <dbReference type="EMBL" id="PQJ29422.1"/>
    </source>
</evidence>
<dbReference type="Pfam" id="PF22825">
    <property type="entry name" value="HpiC1-like"/>
    <property type="match status" value="1"/>
</dbReference>
<dbReference type="AlphaFoldDB" id="A0A2S7U521"/>
<keyword evidence="2" id="KW-1185">Reference proteome</keyword>
<reference evidence="1 2" key="1">
    <citation type="submission" date="2016-12" db="EMBL/GenBank/DDBJ databases">
        <title>Study of bacterial adaptation to deep sea.</title>
        <authorList>
            <person name="Song J."/>
            <person name="Yoshizawa S."/>
            <person name="Kogure K."/>
        </authorList>
    </citation>
    <scope>NUCLEOTIDE SEQUENCE [LARGE SCALE GENOMIC DNA]</scope>
    <source>
        <strain evidence="1 2">SAORIC-165</strain>
    </source>
</reference>
<organism evidence="1 2">
    <name type="scientific">Rubritalea profundi</name>
    <dbReference type="NCBI Taxonomy" id="1658618"/>
    <lineage>
        <taxon>Bacteria</taxon>
        <taxon>Pseudomonadati</taxon>
        <taxon>Verrucomicrobiota</taxon>
        <taxon>Verrucomicrobiia</taxon>
        <taxon>Verrucomicrobiales</taxon>
        <taxon>Rubritaleaceae</taxon>
        <taxon>Rubritalea</taxon>
    </lineage>
</organism>
<dbReference type="InterPro" id="IPR054720">
    <property type="entry name" value="HpiC1"/>
</dbReference>